<keyword evidence="2" id="KW-1185">Reference proteome</keyword>
<evidence type="ECO:0008006" key="3">
    <source>
        <dbReference type="Google" id="ProtNLM"/>
    </source>
</evidence>
<name>A0AAE0EAY2_9ROSI</name>
<reference evidence="1" key="1">
    <citation type="journal article" date="2023" name="Plant J.">
        <title>Genome sequences and population genomics provide insights into the demographic history, inbreeding, and mutation load of two 'living fossil' tree species of Dipteronia.</title>
        <authorList>
            <person name="Feng Y."/>
            <person name="Comes H.P."/>
            <person name="Chen J."/>
            <person name="Zhu S."/>
            <person name="Lu R."/>
            <person name="Zhang X."/>
            <person name="Li P."/>
            <person name="Qiu J."/>
            <person name="Olsen K.M."/>
            <person name="Qiu Y."/>
        </authorList>
    </citation>
    <scope>NUCLEOTIDE SEQUENCE</scope>
    <source>
        <strain evidence="1">NBL</strain>
    </source>
</reference>
<evidence type="ECO:0000313" key="2">
    <source>
        <dbReference type="Proteomes" id="UP001281410"/>
    </source>
</evidence>
<dbReference type="AlphaFoldDB" id="A0AAE0EAY2"/>
<organism evidence="1 2">
    <name type="scientific">Dipteronia sinensis</name>
    <dbReference type="NCBI Taxonomy" id="43782"/>
    <lineage>
        <taxon>Eukaryota</taxon>
        <taxon>Viridiplantae</taxon>
        <taxon>Streptophyta</taxon>
        <taxon>Embryophyta</taxon>
        <taxon>Tracheophyta</taxon>
        <taxon>Spermatophyta</taxon>
        <taxon>Magnoliopsida</taxon>
        <taxon>eudicotyledons</taxon>
        <taxon>Gunneridae</taxon>
        <taxon>Pentapetalae</taxon>
        <taxon>rosids</taxon>
        <taxon>malvids</taxon>
        <taxon>Sapindales</taxon>
        <taxon>Sapindaceae</taxon>
        <taxon>Hippocastanoideae</taxon>
        <taxon>Acereae</taxon>
        <taxon>Dipteronia</taxon>
    </lineage>
</organism>
<gene>
    <name evidence="1" type="ORF">Dsin_008449</name>
</gene>
<evidence type="ECO:0000313" key="1">
    <source>
        <dbReference type="EMBL" id="KAK3221424.1"/>
    </source>
</evidence>
<dbReference type="EMBL" id="JANJYJ010000003">
    <property type="protein sequence ID" value="KAK3221424.1"/>
    <property type="molecule type" value="Genomic_DNA"/>
</dbReference>
<proteinExistence type="predicted"/>
<dbReference type="Proteomes" id="UP001281410">
    <property type="component" value="Unassembled WGS sequence"/>
</dbReference>
<protein>
    <recommendedName>
        <fullName evidence="3">DUF4283 domain-containing protein</fullName>
    </recommendedName>
</protein>
<accession>A0AAE0EAY2</accession>
<comment type="caution">
    <text evidence="1">The sequence shown here is derived from an EMBL/GenBank/DDBJ whole genome shotgun (WGS) entry which is preliminary data.</text>
</comment>
<sequence>MEDQWRSPINGDERALLEDIRVRFGVEIENVSHNVFVFHFKSAEDRRLVMAESPWTFDRALIVLVVPTGMYAIENLRFTHSDYRVQIHHVPLLCMTKEIGHFLGGMIGSILDVKVRDEGNARESSFESSECLEQSLEIDSERKEELPYEAWLQVSTLEERVRWKVQRVGFVGPLIGRGRVHSSVSSKNIMADVFLFKSQGADLSSLNEGVGKAGGPDDTNQAITRPNLKGNEKVLLMVLEARNCEQILLIAQRKVLNVVRFQNRVLLMVLEYRRSGLHRRPDLMKTLAWNAHGLGSSRAVYVLQRLKREIDPEVIFFMETKMGVKGIEALRIKLGYVALEGILRESRPCPTMSCLEFTSKVTRNLEALMGTGTSFGQCSAGYMGDNQKDGSSIGCFIGKGKGILKAEVINSKVEE</sequence>